<keyword evidence="2" id="KW-0472">Membrane</keyword>
<protein>
    <submittedName>
        <fullName evidence="3">Membrane protein</fullName>
    </submittedName>
</protein>
<gene>
    <name evidence="3" type="ORF">FM21_25900</name>
</gene>
<evidence type="ECO:0000313" key="4">
    <source>
        <dbReference type="Proteomes" id="UP000029095"/>
    </source>
</evidence>
<dbReference type="AlphaFoldDB" id="A0A086MZ85"/>
<feature type="region of interest" description="Disordered" evidence="1">
    <location>
        <begin position="1"/>
        <end position="39"/>
    </location>
</feature>
<feature type="compositionally biased region" description="Low complexity" evidence="1">
    <location>
        <begin position="99"/>
        <end position="111"/>
    </location>
</feature>
<dbReference type="Proteomes" id="UP000029095">
    <property type="component" value="Unassembled WGS sequence"/>
</dbReference>
<evidence type="ECO:0000256" key="1">
    <source>
        <dbReference type="SAM" id="MobiDB-lite"/>
    </source>
</evidence>
<feature type="transmembrane region" description="Helical" evidence="2">
    <location>
        <begin position="54"/>
        <end position="76"/>
    </location>
</feature>
<sequence length="298" mass="30995">MSFGQGGPQSQWDPWKPQSQQPSQQPWNSGQADNTPDWAALAEASEARAKRRRLLFIGGGTLATVAIATAVAVAVVSANGSGQASDGPSSRLPATADIPSASATAPSFAPTSAPPPLDPKDFVSSVKKDKAPLGPDLLFPGTQLTMGETVYKKGPTADTRTCGSAAQKTLPKVLTDNGCTRMMRVTYTQGDVAVTVGVAVFDTEAQAAKAKQQADETSIIRSLSGGGVKSFCTGAVCRSTTNSYGRYAYFTIAGFTDGKDVTEKTTEVFKAGDDLAEFAFRQIRQRGEAQASAAAEAG</sequence>
<dbReference type="STRING" id="1915400.FM21_25900"/>
<keyword evidence="4" id="KW-1185">Reference proteome</keyword>
<keyword evidence="2" id="KW-1133">Transmembrane helix</keyword>
<dbReference type="EMBL" id="JNFQ01000002">
    <property type="protein sequence ID" value="KFG74203.1"/>
    <property type="molecule type" value="Genomic_DNA"/>
</dbReference>
<evidence type="ECO:0000256" key="2">
    <source>
        <dbReference type="SAM" id="Phobius"/>
    </source>
</evidence>
<evidence type="ECO:0000313" key="3">
    <source>
        <dbReference type="EMBL" id="KFG74203.1"/>
    </source>
</evidence>
<comment type="caution">
    <text evidence="3">The sequence shown here is derived from an EMBL/GenBank/DDBJ whole genome shotgun (WGS) entry which is preliminary data.</text>
</comment>
<accession>A0A086MZ85</accession>
<feature type="compositionally biased region" description="Low complexity" evidence="1">
    <location>
        <begin position="8"/>
        <end position="27"/>
    </location>
</feature>
<organism evidence="3 4">
    <name type="scientific">Streptomyces mutabilis</name>
    <dbReference type="NCBI Taxonomy" id="67332"/>
    <lineage>
        <taxon>Bacteria</taxon>
        <taxon>Bacillati</taxon>
        <taxon>Actinomycetota</taxon>
        <taxon>Actinomycetes</taxon>
        <taxon>Kitasatosporales</taxon>
        <taxon>Streptomycetaceae</taxon>
        <taxon>Streptomyces</taxon>
    </lineage>
</organism>
<dbReference type="RefSeq" id="WP_043383390.1">
    <property type="nucleotide sequence ID" value="NZ_KN039947.1"/>
</dbReference>
<dbReference type="HOGENOM" id="CLU_071800_0_0_11"/>
<reference evidence="3 4" key="1">
    <citation type="submission" date="2014-05" db="EMBL/GenBank/DDBJ databases">
        <title>Complete genome sequence of the Streptomyces mutabilis TRM45540.</title>
        <authorList>
            <person name="Luo X."/>
            <person name="Zhang L."/>
        </authorList>
    </citation>
    <scope>NUCLEOTIDE SEQUENCE [LARGE SCALE GENOMIC DNA]</scope>
    <source>
        <strain evidence="3 4">TRM45540</strain>
    </source>
</reference>
<name>A0A086MZ85_9ACTN</name>
<keyword evidence="2" id="KW-0812">Transmembrane</keyword>
<proteinExistence type="predicted"/>
<feature type="region of interest" description="Disordered" evidence="1">
    <location>
        <begin position="80"/>
        <end position="120"/>
    </location>
</feature>